<accession>A0ABD1Z9B5</accession>
<protein>
    <submittedName>
        <fullName evidence="2">Uncharacterized protein</fullName>
    </submittedName>
</protein>
<dbReference type="AlphaFoldDB" id="A0ABD1Z9B5"/>
<comment type="caution">
    <text evidence="2">The sequence shown here is derived from an EMBL/GenBank/DDBJ whole genome shotgun (WGS) entry which is preliminary data.</text>
</comment>
<keyword evidence="3" id="KW-1185">Reference proteome</keyword>
<feature type="region of interest" description="Disordered" evidence="1">
    <location>
        <begin position="83"/>
        <end position="105"/>
    </location>
</feature>
<feature type="compositionally biased region" description="Basic residues" evidence="1">
    <location>
        <begin position="90"/>
        <end position="101"/>
    </location>
</feature>
<gene>
    <name evidence="2" type="ORF">R1flu_010504</name>
</gene>
<proteinExistence type="predicted"/>
<evidence type="ECO:0000313" key="2">
    <source>
        <dbReference type="EMBL" id="KAL2642917.1"/>
    </source>
</evidence>
<dbReference type="EMBL" id="JBHFFA010000002">
    <property type="protein sequence ID" value="KAL2642917.1"/>
    <property type="molecule type" value="Genomic_DNA"/>
</dbReference>
<sequence length="195" mass="22359">MLLVHSWGVDVEGWRSSERVNRKLIGLAVLHRRSSLSAAFIFFLGAADRSLNHSDEGGSPVGRDKEFLSPYMSRWGQMTTAKSSMVSRRNNARRGRTKSRSLHSEIRPSSVPDYVLRRTRRIYLDHFKLLTPSMSLSAFNYRLCKLLTRHNQMMTLCMSLPNQQMNIINHHYQLLASTMCVLSYINSAKTPLTEV</sequence>
<organism evidence="2 3">
    <name type="scientific">Riccia fluitans</name>
    <dbReference type="NCBI Taxonomy" id="41844"/>
    <lineage>
        <taxon>Eukaryota</taxon>
        <taxon>Viridiplantae</taxon>
        <taxon>Streptophyta</taxon>
        <taxon>Embryophyta</taxon>
        <taxon>Marchantiophyta</taxon>
        <taxon>Marchantiopsida</taxon>
        <taxon>Marchantiidae</taxon>
        <taxon>Marchantiales</taxon>
        <taxon>Ricciaceae</taxon>
        <taxon>Riccia</taxon>
    </lineage>
</organism>
<name>A0ABD1Z9B5_9MARC</name>
<dbReference type="Proteomes" id="UP001605036">
    <property type="component" value="Unassembled WGS sequence"/>
</dbReference>
<evidence type="ECO:0000256" key="1">
    <source>
        <dbReference type="SAM" id="MobiDB-lite"/>
    </source>
</evidence>
<evidence type="ECO:0000313" key="3">
    <source>
        <dbReference type="Proteomes" id="UP001605036"/>
    </source>
</evidence>
<reference evidence="2 3" key="1">
    <citation type="submission" date="2024-09" db="EMBL/GenBank/DDBJ databases">
        <title>Chromosome-scale assembly of Riccia fluitans.</title>
        <authorList>
            <person name="Paukszto L."/>
            <person name="Sawicki J."/>
            <person name="Karawczyk K."/>
            <person name="Piernik-Szablinska J."/>
            <person name="Szczecinska M."/>
            <person name="Mazdziarz M."/>
        </authorList>
    </citation>
    <scope>NUCLEOTIDE SEQUENCE [LARGE SCALE GENOMIC DNA]</scope>
    <source>
        <strain evidence="2">Rf_01</strain>
        <tissue evidence="2">Aerial parts of the thallus</tissue>
    </source>
</reference>